<dbReference type="InterPro" id="IPR034392">
    <property type="entry name" value="TatSF1-like_RRM1"/>
</dbReference>
<reference evidence="8" key="2">
    <citation type="submission" date="2021-01" db="EMBL/GenBank/DDBJ databases">
        <authorList>
            <person name="Schikora-Tamarit M.A."/>
        </authorList>
    </citation>
    <scope>NUCLEOTIDE SEQUENCE</scope>
    <source>
        <strain evidence="8">CBS6341</strain>
    </source>
</reference>
<evidence type="ECO:0000256" key="3">
    <source>
        <dbReference type="ARBA" id="ARBA00022737"/>
    </source>
</evidence>
<keyword evidence="9" id="KW-1185">Reference proteome</keyword>
<dbReference type="Gene3D" id="3.30.70.330">
    <property type="match status" value="2"/>
</dbReference>
<evidence type="ECO:0000256" key="4">
    <source>
        <dbReference type="ARBA" id="ARBA00022884"/>
    </source>
</evidence>
<dbReference type="InterPro" id="IPR034393">
    <property type="entry name" value="TatSF1-like"/>
</dbReference>
<evidence type="ECO:0000256" key="1">
    <source>
        <dbReference type="ARBA" id="ARBA00007747"/>
    </source>
</evidence>
<dbReference type="FunFam" id="3.30.70.330:FF:000105">
    <property type="entry name" value="HIV Tat-specific factor 1 homolog"/>
    <property type="match status" value="1"/>
</dbReference>
<reference evidence="8" key="1">
    <citation type="journal article" date="2021" name="Open Biol.">
        <title>Shared evolutionary footprints suggest mitochondrial oxidative damage underlies multiple complex I losses in fungi.</title>
        <authorList>
            <person name="Schikora-Tamarit M.A."/>
            <person name="Marcet-Houben M."/>
            <person name="Nosek J."/>
            <person name="Gabaldon T."/>
        </authorList>
    </citation>
    <scope>NUCLEOTIDE SEQUENCE</scope>
    <source>
        <strain evidence="8">CBS6341</strain>
    </source>
</reference>
<keyword evidence="5" id="KW-0508">mRNA splicing</keyword>
<dbReference type="GO" id="GO:0005686">
    <property type="term" value="C:U2 snRNP"/>
    <property type="evidence" value="ECO:0007669"/>
    <property type="project" value="TreeGrafter"/>
</dbReference>
<proteinExistence type="inferred from homology"/>
<accession>A0A9P8T9F5</accession>
<dbReference type="InterPro" id="IPR000504">
    <property type="entry name" value="RRM_dom"/>
</dbReference>
<sequence length="370" mass="43257">MIFGNKFNLTNFLKVMSSSSNFELFDIDPRTIEEKKLDPRISYDGIEEKYLFKNDNNESFEFNEILGRWIPTEMLDEEDLTEAQIELRQRKKLKLLELKEEQKTKTEQRRKQNSSIYVSNLPKDTDLAEVKQLFSKYGVISEDFITNKPKIKLYTDEHGNFKGDALIVFLKPESVDLAIQMLDQTMLRSNSNLISVQVAKFKEKDLSLLQESNKRQLSEDDKRIIKKRLKILNEKAENWDGDDNVTNPKWLRTVILKRVFTLDELNEGPEVSSEIVEDIEDGCGEIGPIEKVVLFDQEEEGVVMIRYKDEDSAGKCIDKMDGRFFGGRKLIATVYNGEHYNKSNKKQINEENYEGDIYRMNEYIDQVHNQ</sequence>
<comment type="similarity">
    <text evidence="1">Belongs to the HTATSF1 family.</text>
</comment>
<dbReference type="GO" id="GO:0003723">
    <property type="term" value="F:RNA binding"/>
    <property type="evidence" value="ECO:0007669"/>
    <property type="project" value="UniProtKB-UniRule"/>
</dbReference>
<name>A0A9P8T9F5_9ASCO</name>
<evidence type="ECO:0000259" key="7">
    <source>
        <dbReference type="PROSITE" id="PS50102"/>
    </source>
</evidence>
<dbReference type="Pfam" id="PF00076">
    <property type="entry name" value="RRM_1"/>
    <property type="match status" value="2"/>
</dbReference>
<keyword evidence="2" id="KW-0507">mRNA processing</keyword>
<dbReference type="SMART" id="SM00360">
    <property type="entry name" value="RRM"/>
    <property type="match status" value="2"/>
</dbReference>
<feature type="domain" description="RRM" evidence="7">
    <location>
        <begin position="114"/>
        <end position="201"/>
    </location>
</feature>
<dbReference type="PANTHER" id="PTHR15608">
    <property type="entry name" value="SPLICING FACTOR U2AF-ASSOCIATED PROTEIN 2"/>
    <property type="match status" value="1"/>
</dbReference>
<dbReference type="GO" id="GO:0005684">
    <property type="term" value="C:U2-type spliceosomal complex"/>
    <property type="evidence" value="ECO:0007669"/>
    <property type="project" value="TreeGrafter"/>
</dbReference>
<organism evidence="8 9">
    <name type="scientific">Wickerhamomyces mucosus</name>
    <dbReference type="NCBI Taxonomy" id="1378264"/>
    <lineage>
        <taxon>Eukaryota</taxon>
        <taxon>Fungi</taxon>
        <taxon>Dikarya</taxon>
        <taxon>Ascomycota</taxon>
        <taxon>Saccharomycotina</taxon>
        <taxon>Saccharomycetes</taxon>
        <taxon>Phaffomycetales</taxon>
        <taxon>Wickerhamomycetaceae</taxon>
        <taxon>Wickerhamomyces</taxon>
    </lineage>
</organism>
<keyword evidence="3" id="KW-0677">Repeat</keyword>
<gene>
    <name evidence="8" type="ORF">WICMUC_004785</name>
</gene>
<dbReference type="CDD" id="cd12281">
    <property type="entry name" value="RRM1_TatSF1_like"/>
    <property type="match status" value="1"/>
</dbReference>
<evidence type="ECO:0000256" key="2">
    <source>
        <dbReference type="ARBA" id="ARBA00022664"/>
    </source>
</evidence>
<protein>
    <recommendedName>
        <fullName evidence="7">RRM domain-containing protein</fullName>
    </recommendedName>
</protein>
<keyword evidence="4 6" id="KW-0694">RNA-binding</keyword>
<dbReference type="SUPFAM" id="SSF54928">
    <property type="entry name" value="RNA-binding domain, RBD"/>
    <property type="match status" value="1"/>
</dbReference>
<dbReference type="GO" id="GO:0000398">
    <property type="term" value="P:mRNA splicing, via spliceosome"/>
    <property type="evidence" value="ECO:0007669"/>
    <property type="project" value="InterPro"/>
</dbReference>
<evidence type="ECO:0000313" key="9">
    <source>
        <dbReference type="Proteomes" id="UP000769528"/>
    </source>
</evidence>
<feature type="domain" description="RRM" evidence="7">
    <location>
        <begin position="258"/>
        <end position="337"/>
    </location>
</feature>
<comment type="caution">
    <text evidence="8">The sequence shown here is derived from an EMBL/GenBank/DDBJ whole genome shotgun (WGS) entry which is preliminary data.</text>
</comment>
<dbReference type="InterPro" id="IPR012677">
    <property type="entry name" value="Nucleotide-bd_a/b_plait_sf"/>
</dbReference>
<dbReference type="InterPro" id="IPR035979">
    <property type="entry name" value="RBD_domain_sf"/>
</dbReference>
<evidence type="ECO:0000256" key="6">
    <source>
        <dbReference type="PROSITE-ProRule" id="PRU00176"/>
    </source>
</evidence>
<dbReference type="PROSITE" id="PS50102">
    <property type="entry name" value="RRM"/>
    <property type="match status" value="2"/>
</dbReference>
<dbReference type="OrthoDB" id="10258585at2759"/>
<dbReference type="EMBL" id="JAEUBF010001298">
    <property type="protein sequence ID" value="KAH3670816.1"/>
    <property type="molecule type" value="Genomic_DNA"/>
</dbReference>
<dbReference type="PANTHER" id="PTHR15608:SF0">
    <property type="entry name" value="HIV TAT-SPECIFIC FACTOR 1"/>
    <property type="match status" value="1"/>
</dbReference>
<dbReference type="AlphaFoldDB" id="A0A9P8T9F5"/>
<evidence type="ECO:0000256" key="5">
    <source>
        <dbReference type="ARBA" id="ARBA00023187"/>
    </source>
</evidence>
<evidence type="ECO:0000313" key="8">
    <source>
        <dbReference type="EMBL" id="KAH3670816.1"/>
    </source>
</evidence>
<dbReference type="Proteomes" id="UP000769528">
    <property type="component" value="Unassembled WGS sequence"/>
</dbReference>
<dbReference type="CDD" id="cd12285">
    <property type="entry name" value="RRM3_RBM39_like"/>
    <property type="match status" value="1"/>
</dbReference>